<dbReference type="Gene3D" id="3.30.565.10">
    <property type="entry name" value="Histidine kinase-like ATPase, C-terminal domain"/>
    <property type="match status" value="1"/>
</dbReference>
<dbReference type="EMBL" id="LJSX01000009">
    <property type="protein sequence ID" value="KPQ11233.1"/>
    <property type="molecule type" value="Genomic_DNA"/>
</dbReference>
<gene>
    <name evidence="1" type="ORF">HLUCCO17_07565</name>
</gene>
<accession>A0A0P7X7T9</accession>
<dbReference type="SUPFAM" id="SSF55874">
    <property type="entry name" value="ATPase domain of HSP90 chaperone/DNA topoisomerase II/histidine kinase"/>
    <property type="match status" value="1"/>
</dbReference>
<protein>
    <submittedName>
        <fullName evidence="1">Uncharacterized protein</fullName>
    </submittedName>
</protein>
<proteinExistence type="predicted"/>
<comment type="caution">
    <text evidence="1">The sequence shown here is derived from an EMBL/GenBank/DDBJ whole genome shotgun (WGS) entry which is preliminary data.</text>
</comment>
<dbReference type="AlphaFoldDB" id="A0A0P7X7T9"/>
<dbReference type="Proteomes" id="UP000050497">
    <property type="component" value="Unassembled WGS sequence"/>
</dbReference>
<reference evidence="1 2" key="1">
    <citation type="submission" date="2015-09" db="EMBL/GenBank/DDBJ databases">
        <title>Identification and resolution of microdiversity through metagenomic sequencing of parallel consortia.</title>
        <authorList>
            <person name="Nelson W.C."/>
            <person name="Romine M.F."/>
            <person name="Lindemann S.R."/>
        </authorList>
    </citation>
    <scope>NUCLEOTIDE SEQUENCE [LARGE SCALE GENOMIC DNA]</scope>
    <source>
        <strain evidence="1">HL-109</strain>
    </source>
</reference>
<name>A0A0P7X7T9_9HYPH</name>
<sequence>MEQQLQLPHEDNDVEIATYLHRLCASLTESVVADSTCIAIKVDADARMVPAEIAMSLGLIVTELVINALKHAFIADTDGRITVTYHVGGTELAPGRFR</sequence>
<evidence type="ECO:0000313" key="1">
    <source>
        <dbReference type="EMBL" id="KPQ11233.1"/>
    </source>
</evidence>
<dbReference type="InterPro" id="IPR036890">
    <property type="entry name" value="HATPase_C_sf"/>
</dbReference>
<evidence type="ECO:0000313" key="2">
    <source>
        <dbReference type="Proteomes" id="UP000050497"/>
    </source>
</evidence>
<organism evidence="1 2">
    <name type="scientific">Saliniramus fredricksonii</name>
    <dbReference type="NCBI Taxonomy" id="1653334"/>
    <lineage>
        <taxon>Bacteria</taxon>
        <taxon>Pseudomonadati</taxon>
        <taxon>Pseudomonadota</taxon>
        <taxon>Alphaproteobacteria</taxon>
        <taxon>Hyphomicrobiales</taxon>
        <taxon>Salinarimonadaceae</taxon>
        <taxon>Saliniramus</taxon>
    </lineage>
</organism>